<name>A0A0E1W4L2_BURPE</name>
<accession>A0A0E1W4L2</accession>
<reference evidence="1" key="1">
    <citation type="submission" date="2009-05" db="EMBL/GenBank/DDBJ databases">
        <authorList>
            <person name="Harkins D.M."/>
            <person name="DeShazer D."/>
            <person name="Woods D.E."/>
            <person name="Brinkac L.M."/>
            <person name="Brown K.A."/>
            <person name="Hung G.C."/>
            <person name="Tuanyok A."/>
            <person name="Zhang B."/>
            <person name="Nierman W.C."/>
        </authorList>
    </citation>
    <scope>NUCLEOTIDE SEQUENCE [LARGE SCALE GENOMIC DNA]</scope>
    <source>
        <strain evidence="1">1710a</strain>
    </source>
</reference>
<gene>
    <name evidence="1" type="ORF">BURPS1710A_3529</name>
</gene>
<dbReference type="AlphaFoldDB" id="A0A0E1W4L2"/>
<dbReference type="HOGENOM" id="CLU_3286213_0_0_4"/>
<dbReference type="Proteomes" id="UP000001812">
    <property type="component" value="Chromosome I"/>
</dbReference>
<evidence type="ECO:0000313" key="1">
    <source>
        <dbReference type="EMBL" id="EET08165.1"/>
    </source>
</evidence>
<dbReference type="EMBL" id="CM000832">
    <property type="protein sequence ID" value="EET08165.1"/>
    <property type="molecule type" value="Genomic_DNA"/>
</dbReference>
<organism evidence="1">
    <name type="scientific">Burkholderia pseudomallei 1710a</name>
    <dbReference type="NCBI Taxonomy" id="320371"/>
    <lineage>
        <taxon>Bacteria</taxon>
        <taxon>Pseudomonadati</taxon>
        <taxon>Pseudomonadota</taxon>
        <taxon>Betaproteobacteria</taxon>
        <taxon>Burkholderiales</taxon>
        <taxon>Burkholderiaceae</taxon>
        <taxon>Burkholderia</taxon>
        <taxon>pseudomallei group</taxon>
    </lineage>
</organism>
<proteinExistence type="predicted"/>
<sequence>MYVQLGGSATPYYVLSTSNIVIYDDKVTDSGQTLLPANKRFG</sequence>
<protein>
    <submittedName>
        <fullName evidence="1">Uncharacterized protein</fullName>
    </submittedName>
</protein>